<dbReference type="InterPro" id="IPR037278">
    <property type="entry name" value="ARFGAP/RecO"/>
</dbReference>
<evidence type="ECO:0000313" key="8">
    <source>
        <dbReference type="EMBL" id="KAF8403476.1"/>
    </source>
</evidence>
<dbReference type="OrthoDB" id="6036at2759"/>
<dbReference type="GO" id="GO:0005096">
    <property type="term" value="F:GTPase activator activity"/>
    <property type="evidence" value="ECO:0007669"/>
    <property type="project" value="InterPro"/>
</dbReference>
<feature type="compositionally biased region" description="Polar residues" evidence="5">
    <location>
        <begin position="903"/>
        <end position="917"/>
    </location>
</feature>
<dbReference type="SUPFAM" id="SSF57863">
    <property type="entry name" value="ArfGap/RecO-like zinc finger"/>
    <property type="match status" value="1"/>
</dbReference>
<feature type="compositionally biased region" description="Basic and acidic residues" evidence="5">
    <location>
        <begin position="890"/>
        <end position="899"/>
    </location>
</feature>
<feature type="region of interest" description="Disordered" evidence="5">
    <location>
        <begin position="890"/>
        <end position="944"/>
    </location>
</feature>
<dbReference type="InterPro" id="IPR025836">
    <property type="entry name" value="Zn_knuckle_CX2CX4HX4C"/>
</dbReference>
<dbReference type="InterPro" id="IPR044820">
    <property type="entry name" value="AGD14-like"/>
</dbReference>
<dbReference type="GO" id="GO:0008270">
    <property type="term" value="F:zinc ion binding"/>
    <property type="evidence" value="ECO:0007669"/>
    <property type="project" value="UniProtKB-KW"/>
</dbReference>
<dbReference type="AlphaFoldDB" id="A0A834ZGL7"/>
<dbReference type="PRINTS" id="PR00405">
    <property type="entry name" value="REVINTRACTNG"/>
</dbReference>
<dbReference type="PROSITE" id="PS50115">
    <property type="entry name" value="ARFGAP"/>
    <property type="match status" value="1"/>
</dbReference>
<proteinExistence type="predicted"/>
<dbReference type="PANTHER" id="PTHR46085:SF4">
    <property type="entry name" value="ADP-RIBOSYLATION FACTOR GTPASE-ACTIVATING PROTEIN AGD14-RELATED"/>
    <property type="match status" value="1"/>
</dbReference>
<evidence type="ECO:0000259" key="6">
    <source>
        <dbReference type="PROSITE" id="PS50115"/>
    </source>
</evidence>
<dbReference type="CDD" id="cd08838">
    <property type="entry name" value="ArfGap_AGFG"/>
    <property type="match status" value="1"/>
</dbReference>
<comment type="caution">
    <text evidence="8">The sequence shown here is derived from an EMBL/GenBank/DDBJ whole genome shotgun (WGS) entry which is preliminary data.</text>
</comment>
<feature type="compositionally biased region" description="Low complexity" evidence="5">
    <location>
        <begin position="518"/>
        <end position="532"/>
    </location>
</feature>
<feature type="region of interest" description="Disordered" evidence="5">
    <location>
        <begin position="262"/>
        <end position="281"/>
    </location>
</feature>
<feature type="region of interest" description="Disordered" evidence="5">
    <location>
        <begin position="679"/>
        <end position="725"/>
    </location>
</feature>
<organism evidence="8 9">
    <name type="scientific">Tetracentron sinense</name>
    <name type="common">Spur-leaf</name>
    <dbReference type="NCBI Taxonomy" id="13715"/>
    <lineage>
        <taxon>Eukaryota</taxon>
        <taxon>Viridiplantae</taxon>
        <taxon>Streptophyta</taxon>
        <taxon>Embryophyta</taxon>
        <taxon>Tracheophyta</taxon>
        <taxon>Spermatophyta</taxon>
        <taxon>Magnoliopsida</taxon>
        <taxon>Trochodendrales</taxon>
        <taxon>Trochodendraceae</taxon>
        <taxon>Tetracentron</taxon>
    </lineage>
</organism>
<keyword evidence="2 4" id="KW-0863">Zinc-finger</keyword>
<dbReference type="InterPro" id="IPR038508">
    <property type="entry name" value="ArfGAP_dom_sf"/>
</dbReference>
<sequence>MASGSPSSQVIPHTDELFEELTIKLAIQKLNTPIQINPSILAEGITECKHSFIGKFEADRPINIQAAKKTTLRAWNSRSQVHTIEEMNMSVTGLDRGKFMRLRLRMDIQTSLRPYVVLALQDNTPAIFPVTYEKLPSTCYNCGHMGHDNKHCEWIATHQQSEEGSFPNDSYEDDTKEDPLVAMEVEKDSSKMDHAHHSERMTDATSADKDVSPELVVQSKKHVFDSGTVYAIPIKMTMNRINQGLTRSVQQPTISEEVQHRSRHIHLHPEGKRSPPSPGKRWGIRSSIKGSKSSQARFLLFPPQKMSSKKEEERNEKIIRGLMKLPPNRRCINCNSLGPQYVCPNFWTFVCIACSGIHREFTHRVKSVSMAKFTSQEVEALQRGGNQRAREIFLKDWDIQRQRLPDSSNVDRVREFIKNVYVDRRYAGGKTSDKPPTDMQNLGDHEDNTRRASSYHSYSQSPPYEYQYEDRRYGKQAGVLTRKPGSDRGHYEGKISSFVYSPGRLGEKMCEERFANEGSVSRVSDYSASSGGDPFRSNTQSPNFQKDIGFSSPPVHPVRDILIEDVWRQTVSTYSEANAKRDANGIPRPQRTASSGSFGSFDSNSMSMKSVNDGSLIDVVSEPEQSAGIVQGGISSFPSLPQSSVSANYSSLDLFNAPYVQQPNTSSAPLDLFAPPATSSASSVDLFQPPPTSSASSIDLFHPPPTSSAQSINLFQPPPSSPSVDLFPDITHQHSATSLGQKPTKFSVLENEGWATFDLPQHGAGALETKNLNLAKMPADDGVSLGKLDTLPSMNASMQWPSVQSSTAHGPFSLMSNPWHGGLYNVQASSGPESTQSWNAFEDPIGRLHQVPFENSQQKSKPEVPAHMPPSTADQYLSSKVSEDFNKDGIQRTTAEDRPPTSILPSNGAINRSSFTPSVLPFMGGMPSHATDQKSSNPFDLPYDSDLEPNSMFLGMNSLQAALPNAQLPPPILGGLPQPWFPHNSVTPFIPSTLQGGLAYMAGQAPSTQLSNVPSQGSAASLGGNPFA</sequence>
<dbReference type="EMBL" id="JABCRI010000007">
    <property type="protein sequence ID" value="KAF8403476.1"/>
    <property type="molecule type" value="Genomic_DNA"/>
</dbReference>
<feature type="domain" description="CCHC-type" evidence="7">
    <location>
        <begin position="139"/>
        <end position="152"/>
    </location>
</feature>
<feature type="region of interest" description="Disordered" evidence="5">
    <location>
        <begin position="187"/>
        <end position="210"/>
    </location>
</feature>
<dbReference type="Gene3D" id="1.10.220.150">
    <property type="entry name" value="Arf GTPase activating protein"/>
    <property type="match status" value="1"/>
</dbReference>
<dbReference type="InterPro" id="IPR001164">
    <property type="entry name" value="ArfGAP_dom"/>
</dbReference>
<dbReference type="Pfam" id="PF01412">
    <property type="entry name" value="ArfGap"/>
    <property type="match status" value="1"/>
</dbReference>
<gene>
    <name evidence="8" type="ORF">HHK36_011580</name>
</gene>
<evidence type="ECO:0000256" key="5">
    <source>
        <dbReference type="SAM" id="MobiDB-lite"/>
    </source>
</evidence>
<feature type="compositionally biased region" description="Low complexity" evidence="5">
    <location>
        <begin position="454"/>
        <end position="466"/>
    </location>
</feature>
<dbReference type="PANTHER" id="PTHR46085">
    <property type="entry name" value="ARFGAP/RECO-RELATED"/>
    <property type="match status" value="1"/>
</dbReference>
<dbReference type="GO" id="GO:0003676">
    <property type="term" value="F:nucleic acid binding"/>
    <property type="evidence" value="ECO:0007669"/>
    <property type="project" value="InterPro"/>
</dbReference>
<evidence type="ECO:0000256" key="4">
    <source>
        <dbReference type="PROSITE-ProRule" id="PRU00047"/>
    </source>
</evidence>
<accession>A0A834ZGL7</accession>
<evidence type="ECO:0000256" key="3">
    <source>
        <dbReference type="ARBA" id="ARBA00022833"/>
    </source>
</evidence>
<evidence type="ECO:0000256" key="2">
    <source>
        <dbReference type="ARBA" id="ARBA00022771"/>
    </source>
</evidence>
<evidence type="ECO:0000313" key="9">
    <source>
        <dbReference type="Proteomes" id="UP000655225"/>
    </source>
</evidence>
<keyword evidence="1" id="KW-0479">Metal-binding</keyword>
<name>A0A834ZGL7_TETSI</name>
<protein>
    <submittedName>
        <fullName evidence="8">Uncharacterized protein</fullName>
    </submittedName>
</protein>
<dbReference type="InterPro" id="IPR001878">
    <property type="entry name" value="Znf_CCHC"/>
</dbReference>
<evidence type="ECO:0000256" key="1">
    <source>
        <dbReference type="ARBA" id="ARBA00022723"/>
    </source>
</evidence>
<dbReference type="Pfam" id="PF14392">
    <property type="entry name" value="zf-CCHC_4"/>
    <property type="match status" value="1"/>
</dbReference>
<feature type="region of interest" description="Disordered" evidence="5">
    <location>
        <begin position="516"/>
        <end position="542"/>
    </location>
</feature>
<feature type="region of interest" description="Disordered" evidence="5">
    <location>
        <begin position="854"/>
        <end position="875"/>
    </location>
</feature>
<feature type="compositionally biased region" description="Basic and acidic residues" evidence="5">
    <location>
        <begin position="427"/>
        <end position="436"/>
    </location>
</feature>
<dbReference type="SMART" id="SM00105">
    <property type="entry name" value="ArfGap"/>
    <property type="match status" value="1"/>
</dbReference>
<dbReference type="Proteomes" id="UP000655225">
    <property type="component" value="Unassembled WGS sequence"/>
</dbReference>
<dbReference type="PROSITE" id="PS50158">
    <property type="entry name" value="ZF_CCHC"/>
    <property type="match status" value="1"/>
</dbReference>
<reference evidence="8 9" key="1">
    <citation type="submission" date="2020-04" db="EMBL/GenBank/DDBJ databases">
        <title>Plant Genome Project.</title>
        <authorList>
            <person name="Zhang R.-G."/>
        </authorList>
    </citation>
    <scope>NUCLEOTIDE SEQUENCE [LARGE SCALE GENOMIC DNA]</scope>
    <source>
        <strain evidence="8">YNK0</strain>
        <tissue evidence="8">Leaf</tissue>
    </source>
</reference>
<keyword evidence="3" id="KW-0862">Zinc</keyword>
<keyword evidence="9" id="KW-1185">Reference proteome</keyword>
<dbReference type="OMA" id="SWLPQNT"/>
<feature type="region of interest" description="Disordered" evidence="5">
    <location>
        <begin position="576"/>
        <end position="604"/>
    </location>
</feature>
<feature type="compositionally biased region" description="Polar residues" evidence="5">
    <location>
        <begin position="1007"/>
        <end position="1019"/>
    </location>
</feature>
<feature type="domain" description="Arf-GAP" evidence="6">
    <location>
        <begin position="316"/>
        <end position="434"/>
    </location>
</feature>
<feature type="compositionally biased region" description="Low complexity" evidence="5">
    <location>
        <begin position="594"/>
        <end position="604"/>
    </location>
</feature>
<feature type="region of interest" description="Disordered" evidence="5">
    <location>
        <begin position="1007"/>
        <end position="1028"/>
    </location>
</feature>
<feature type="region of interest" description="Disordered" evidence="5">
    <location>
        <begin position="427"/>
        <end position="471"/>
    </location>
</feature>
<dbReference type="FunFam" id="1.10.220.150:FF:000005">
    <property type="entry name" value="Arf-GAP domain and FG repeat-containing protein 1"/>
    <property type="match status" value="1"/>
</dbReference>
<evidence type="ECO:0000259" key="7">
    <source>
        <dbReference type="PROSITE" id="PS50158"/>
    </source>
</evidence>